<evidence type="ECO:0000256" key="5">
    <source>
        <dbReference type="SAM" id="Phobius"/>
    </source>
</evidence>
<comment type="caution">
    <text evidence="7">The sequence shown here is derived from an EMBL/GenBank/DDBJ whole genome shotgun (WGS) entry which is preliminary data.</text>
</comment>
<protein>
    <recommendedName>
        <fullName evidence="6">Methylamine utilisation protein MauE domain-containing protein</fullName>
    </recommendedName>
</protein>
<evidence type="ECO:0000313" key="8">
    <source>
        <dbReference type="Proteomes" id="UP000317421"/>
    </source>
</evidence>
<feature type="transmembrane region" description="Helical" evidence="5">
    <location>
        <begin position="53"/>
        <end position="74"/>
    </location>
</feature>
<feature type="domain" description="Methylamine utilisation protein MauE" evidence="6">
    <location>
        <begin position="20"/>
        <end position="130"/>
    </location>
</feature>
<evidence type="ECO:0000256" key="4">
    <source>
        <dbReference type="ARBA" id="ARBA00023136"/>
    </source>
</evidence>
<keyword evidence="4 5" id="KW-0472">Membrane</keyword>
<gene>
    <name evidence="7" type="ORF">Pla108_13900</name>
</gene>
<keyword evidence="2 5" id="KW-0812">Transmembrane</keyword>
<name>A0A5C6AME1_9BACT</name>
<dbReference type="AlphaFoldDB" id="A0A5C6AME1"/>
<dbReference type="Proteomes" id="UP000317421">
    <property type="component" value="Unassembled WGS sequence"/>
</dbReference>
<dbReference type="GO" id="GO:0016020">
    <property type="term" value="C:membrane"/>
    <property type="evidence" value="ECO:0007669"/>
    <property type="project" value="UniProtKB-SubCell"/>
</dbReference>
<accession>A0A5C6AME1</accession>
<keyword evidence="8" id="KW-1185">Reference proteome</keyword>
<evidence type="ECO:0000256" key="3">
    <source>
        <dbReference type="ARBA" id="ARBA00022989"/>
    </source>
</evidence>
<proteinExistence type="predicted"/>
<organism evidence="7 8">
    <name type="scientific">Botrimarina colliarenosi</name>
    <dbReference type="NCBI Taxonomy" id="2528001"/>
    <lineage>
        <taxon>Bacteria</taxon>
        <taxon>Pseudomonadati</taxon>
        <taxon>Planctomycetota</taxon>
        <taxon>Planctomycetia</taxon>
        <taxon>Pirellulales</taxon>
        <taxon>Lacipirellulaceae</taxon>
        <taxon>Botrimarina</taxon>
    </lineage>
</organism>
<dbReference type="EMBL" id="SJPR01000001">
    <property type="protein sequence ID" value="TWU00439.1"/>
    <property type="molecule type" value="Genomic_DNA"/>
</dbReference>
<reference evidence="7 8" key="1">
    <citation type="submission" date="2019-02" db="EMBL/GenBank/DDBJ databases">
        <title>Deep-cultivation of Planctomycetes and their phenomic and genomic characterization uncovers novel biology.</title>
        <authorList>
            <person name="Wiegand S."/>
            <person name="Jogler M."/>
            <person name="Boedeker C."/>
            <person name="Pinto D."/>
            <person name="Vollmers J."/>
            <person name="Rivas-Marin E."/>
            <person name="Kohn T."/>
            <person name="Peeters S.H."/>
            <person name="Heuer A."/>
            <person name="Rast P."/>
            <person name="Oberbeckmann S."/>
            <person name="Bunk B."/>
            <person name="Jeske O."/>
            <person name="Meyerdierks A."/>
            <person name="Storesund J.E."/>
            <person name="Kallscheuer N."/>
            <person name="Luecker S."/>
            <person name="Lage O.M."/>
            <person name="Pohl T."/>
            <person name="Merkel B.J."/>
            <person name="Hornburger P."/>
            <person name="Mueller R.-W."/>
            <person name="Bruemmer F."/>
            <person name="Labrenz M."/>
            <person name="Spormann A.M."/>
            <person name="Op Den Camp H."/>
            <person name="Overmann J."/>
            <person name="Amann R."/>
            <person name="Jetten M.S.M."/>
            <person name="Mascher T."/>
            <person name="Medema M.H."/>
            <person name="Devos D.P."/>
            <person name="Kaster A.-K."/>
            <person name="Ovreas L."/>
            <person name="Rohde M."/>
            <person name="Galperin M.Y."/>
            <person name="Jogler C."/>
        </authorList>
    </citation>
    <scope>NUCLEOTIDE SEQUENCE [LARGE SCALE GENOMIC DNA]</scope>
    <source>
        <strain evidence="7 8">Pla108</strain>
    </source>
</reference>
<evidence type="ECO:0000313" key="7">
    <source>
        <dbReference type="EMBL" id="TWU00439.1"/>
    </source>
</evidence>
<keyword evidence="3 5" id="KW-1133">Transmembrane helix</keyword>
<dbReference type="OrthoDB" id="269108at2"/>
<evidence type="ECO:0000256" key="1">
    <source>
        <dbReference type="ARBA" id="ARBA00004141"/>
    </source>
</evidence>
<sequence>MNARSESQESLLCRIHAGDYVRVALGVLLIVAAFAKGLSAADSATAVLQGWPPVLQLVVVEAELAFGILLVLGMQRRLTHYVALAVFTVFAVIALRSVASGTASCGCFGAIAVDPRLTLLIDLVAVFALVATRPTGDRIANSSSAGNRTAIGATAAAILVGAPLGFAKLSFAPARGIDAAASAKEFVLLEPEGWVGNELPLLGVLKGTQDLANGQWTLLLHHHGCPDCERVRPSYEDRLSQGEKVLLVETPPFSSVLSPNQLGHTQLPDDREWFVQTPVEIVARDGVVVSVNREFSEAREAHL</sequence>
<feature type="transmembrane region" description="Helical" evidence="5">
    <location>
        <begin position="81"/>
        <end position="99"/>
    </location>
</feature>
<dbReference type="InterPro" id="IPR009908">
    <property type="entry name" value="Methylamine_util_MauE"/>
</dbReference>
<dbReference type="GO" id="GO:0030416">
    <property type="term" value="P:methylamine metabolic process"/>
    <property type="evidence" value="ECO:0007669"/>
    <property type="project" value="InterPro"/>
</dbReference>
<feature type="transmembrane region" description="Helical" evidence="5">
    <location>
        <begin position="20"/>
        <end position="41"/>
    </location>
</feature>
<evidence type="ECO:0000259" key="6">
    <source>
        <dbReference type="Pfam" id="PF07291"/>
    </source>
</evidence>
<dbReference type="Pfam" id="PF07291">
    <property type="entry name" value="MauE"/>
    <property type="match status" value="1"/>
</dbReference>
<evidence type="ECO:0000256" key="2">
    <source>
        <dbReference type="ARBA" id="ARBA00022692"/>
    </source>
</evidence>
<dbReference type="RefSeq" id="WP_146444112.1">
    <property type="nucleotide sequence ID" value="NZ_SJPR01000001.1"/>
</dbReference>
<comment type="subcellular location">
    <subcellularLocation>
        <location evidence="1">Membrane</location>
        <topology evidence="1">Multi-pass membrane protein</topology>
    </subcellularLocation>
</comment>